<reference evidence="1 2" key="1">
    <citation type="submission" date="2021-03" db="EMBL/GenBank/DDBJ databases">
        <title>Novel species identification of genus Shewanella.</title>
        <authorList>
            <person name="Liu G."/>
            <person name="Zhang Q."/>
        </authorList>
    </citation>
    <scope>NUCLEOTIDE SEQUENCE [LARGE SCALE GENOMIC DNA]</scope>
    <source>
        <strain evidence="1 2">FJAT-51800</strain>
    </source>
</reference>
<gene>
    <name evidence="1" type="ORF">JYB87_07930</name>
</gene>
<evidence type="ECO:0000313" key="1">
    <source>
        <dbReference type="EMBL" id="QSX35130.1"/>
    </source>
</evidence>
<dbReference type="EMBL" id="CP071503">
    <property type="protein sequence ID" value="QSX35130.1"/>
    <property type="molecule type" value="Genomic_DNA"/>
</dbReference>
<proteinExistence type="predicted"/>
<protein>
    <submittedName>
        <fullName evidence="1">Uncharacterized protein</fullName>
    </submittedName>
</protein>
<accession>A0ABX7QW41</accession>
<name>A0ABX7QW41_9GAMM</name>
<dbReference type="Proteomes" id="UP000662770">
    <property type="component" value="Chromosome"/>
</dbReference>
<organism evidence="1 2">
    <name type="scientific">Shewanella avicenniae</name>
    <dbReference type="NCBI Taxonomy" id="2814294"/>
    <lineage>
        <taxon>Bacteria</taxon>
        <taxon>Pseudomonadati</taxon>
        <taxon>Pseudomonadota</taxon>
        <taxon>Gammaproteobacteria</taxon>
        <taxon>Alteromonadales</taxon>
        <taxon>Shewanellaceae</taxon>
        <taxon>Shewanella</taxon>
    </lineage>
</organism>
<evidence type="ECO:0000313" key="2">
    <source>
        <dbReference type="Proteomes" id="UP000662770"/>
    </source>
</evidence>
<sequence>MDFCTKREALQFDVEVNGLTSETTELSSVLLRQNLDLHVEFPDLVTLGHPVSMWATCKNAVEVNPVTIEMGVYFQIVSEYESSQKFDVDGGYSRVELIEKLKSGKSLGVQMPTDILLYQFLFGKRSVKAKIKAVNKPRILLDVTLTPVPVY</sequence>
<keyword evidence="2" id="KW-1185">Reference proteome</keyword>
<dbReference type="RefSeq" id="WP_207356324.1">
    <property type="nucleotide sequence ID" value="NZ_CP071503.1"/>
</dbReference>